<dbReference type="Proteomes" id="UP000001554">
    <property type="component" value="Chromosome 1"/>
</dbReference>
<dbReference type="SMART" id="SM00303">
    <property type="entry name" value="GPS"/>
    <property type="match status" value="1"/>
</dbReference>
<keyword evidence="5 14" id="KW-0812">Transmembrane</keyword>
<feature type="domain" description="G-protein coupled receptors family 2 profile 2" evidence="16">
    <location>
        <begin position="51"/>
        <end position="304"/>
    </location>
</feature>
<dbReference type="Pfam" id="PF00002">
    <property type="entry name" value="7tm_2"/>
    <property type="match status" value="1"/>
</dbReference>
<keyword evidence="17" id="KW-1185">Reference proteome</keyword>
<dbReference type="PRINTS" id="PR00249">
    <property type="entry name" value="GPCRSECRETIN"/>
</dbReference>
<proteinExistence type="inferred from homology"/>
<dbReference type="FunFam" id="1.20.1070.10:FF:000054">
    <property type="entry name" value="Adhesion G protein-coupled receptor E3"/>
    <property type="match status" value="1"/>
</dbReference>
<reference evidence="17" key="1">
    <citation type="journal article" date="2020" name="Nat. Ecol. Evol.">
        <title>Deeply conserved synteny resolves early events in vertebrate evolution.</title>
        <authorList>
            <person name="Simakov O."/>
            <person name="Marletaz F."/>
            <person name="Yue J.X."/>
            <person name="O'Connell B."/>
            <person name="Jenkins J."/>
            <person name="Brandt A."/>
            <person name="Calef R."/>
            <person name="Tung C.H."/>
            <person name="Huang T.K."/>
            <person name="Schmutz J."/>
            <person name="Satoh N."/>
            <person name="Yu J.K."/>
            <person name="Putnam N.H."/>
            <person name="Green R.E."/>
            <person name="Rokhsar D.S."/>
        </authorList>
    </citation>
    <scope>NUCLEOTIDE SEQUENCE [LARGE SCALE GENOMIC DNA]</scope>
    <source>
        <strain evidence="17">S238N-H82</strain>
    </source>
</reference>
<dbReference type="SUPFAM" id="SSF81321">
    <property type="entry name" value="Family A G protein-coupled receptor-like"/>
    <property type="match status" value="1"/>
</dbReference>
<dbReference type="PANTHER" id="PTHR12011">
    <property type="entry name" value="ADHESION G-PROTEIN COUPLED RECEPTOR"/>
    <property type="match status" value="1"/>
</dbReference>
<keyword evidence="9 14" id="KW-1133">Transmembrane helix</keyword>
<gene>
    <name evidence="18" type="primary">LOC118427761</name>
</gene>
<dbReference type="GO" id="GO:0004930">
    <property type="term" value="F:G protein-coupled receptor activity"/>
    <property type="evidence" value="ECO:0000318"/>
    <property type="project" value="GO_Central"/>
</dbReference>
<evidence type="ECO:0000256" key="5">
    <source>
        <dbReference type="ARBA" id="ARBA00022692"/>
    </source>
</evidence>
<dbReference type="InterPro" id="IPR017981">
    <property type="entry name" value="GPCR_2-like_7TM"/>
</dbReference>
<keyword evidence="3" id="KW-1003">Cell membrane</keyword>
<dbReference type="GO" id="GO:0005886">
    <property type="term" value="C:plasma membrane"/>
    <property type="evidence" value="ECO:0000318"/>
    <property type="project" value="GO_Central"/>
</dbReference>
<feature type="transmembrane region" description="Helical" evidence="14">
    <location>
        <begin position="205"/>
        <end position="231"/>
    </location>
</feature>
<dbReference type="InterPro" id="IPR057244">
    <property type="entry name" value="GAIN_B"/>
</dbReference>
<evidence type="ECO:0000256" key="14">
    <source>
        <dbReference type="SAM" id="Phobius"/>
    </source>
</evidence>
<evidence type="ECO:0000256" key="6">
    <source>
        <dbReference type="ARBA" id="ARBA00022729"/>
    </source>
</evidence>
<feature type="compositionally biased region" description="Low complexity" evidence="13">
    <location>
        <begin position="359"/>
        <end position="369"/>
    </location>
</feature>
<evidence type="ECO:0000256" key="2">
    <source>
        <dbReference type="ARBA" id="ARBA00007343"/>
    </source>
</evidence>
<dbReference type="OrthoDB" id="1100386at2759"/>
<keyword evidence="12" id="KW-0325">Glycoprotein</keyword>
<name>A0A9J7M363_BRAFL</name>
<dbReference type="PROSITE" id="PS00650">
    <property type="entry name" value="G_PROTEIN_RECEP_F2_2"/>
    <property type="match status" value="1"/>
</dbReference>
<feature type="transmembrane region" description="Helical" evidence="14">
    <location>
        <begin position="86"/>
        <end position="105"/>
    </location>
</feature>
<feature type="domain" description="GAIN-B" evidence="15">
    <location>
        <begin position="1"/>
        <end position="46"/>
    </location>
</feature>
<evidence type="ECO:0000256" key="3">
    <source>
        <dbReference type="ARBA" id="ARBA00022475"/>
    </source>
</evidence>
<dbReference type="Pfam" id="PF01825">
    <property type="entry name" value="GPS"/>
    <property type="match status" value="1"/>
</dbReference>
<dbReference type="InterPro" id="IPR046338">
    <property type="entry name" value="GAIN_dom_sf"/>
</dbReference>
<evidence type="ECO:0000256" key="13">
    <source>
        <dbReference type="SAM" id="MobiDB-lite"/>
    </source>
</evidence>
<protein>
    <submittedName>
        <fullName evidence="18">Adhesion G protein-coupled receptor L3-like</fullName>
    </submittedName>
</protein>
<feature type="transmembrane region" description="Helical" evidence="14">
    <location>
        <begin position="155"/>
        <end position="179"/>
    </location>
</feature>
<dbReference type="KEGG" id="bfo:118427761"/>
<dbReference type="PROSITE" id="PS50261">
    <property type="entry name" value="G_PROTEIN_RECEP_F2_4"/>
    <property type="match status" value="1"/>
</dbReference>
<evidence type="ECO:0000256" key="8">
    <source>
        <dbReference type="ARBA" id="ARBA00022837"/>
    </source>
</evidence>
<evidence type="ECO:0000259" key="15">
    <source>
        <dbReference type="PROSITE" id="PS50221"/>
    </source>
</evidence>
<dbReference type="GeneID" id="118427761"/>
<dbReference type="PROSITE" id="PS50221">
    <property type="entry name" value="GAIN_B"/>
    <property type="match status" value="1"/>
</dbReference>
<keyword evidence="4" id="KW-0245">EGF-like domain</keyword>
<evidence type="ECO:0000259" key="16">
    <source>
        <dbReference type="PROSITE" id="PS50261"/>
    </source>
</evidence>
<evidence type="ECO:0000256" key="4">
    <source>
        <dbReference type="ARBA" id="ARBA00022536"/>
    </source>
</evidence>
<dbReference type="Gene3D" id="1.20.1070.10">
    <property type="entry name" value="Rhodopsin 7-helix transmembrane proteins"/>
    <property type="match status" value="1"/>
</dbReference>
<evidence type="ECO:0000256" key="9">
    <source>
        <dbReference type="ARBA" id="ARBA00022989"/>
    </source>
</evidence>
<dbReference type="GO" id="GO:0007186">
    <property type="term" value="P:G protein-coupled receptor signaling pathway"/>
    <property type="evidence" value="ECO:0000318"/>
    <property type="project" value="GO_Central"/>
</dbReference>
<feature type="transmembrane region" description="Helical" evidence="14">
    <location>
        <begin position="117"/>
        <end position="143"/>
    </location>
</feature>
<dbReference type="InterPro" id="IPR017983">
    <property type="entry name" value="GPCR_2_secretin-like_CS"/>
</dbReference>
<keyword evidence="8" id="KW-0106">Calcium</keyword>
<keyword evidence="7" id="KW-0677">Repeat</keyword>
<evidence type="ECO:0000256" key="11">
    <source>
        <dbReference type="ARBA" id="ARBA00023157"/>
    </source>
</evidence>
<organism evidence="17 18">
    <name type="scientific">Branchiostoma floridae</name>
    <name type="common">Florida lancelet</name>
    <name type="synonym">Amphioxus</name>
    <dbReference type="NCBI Taxonomy" id="7739"/>
    <lineage>
        <taxon>Eukaryota</taxon>
        <taxon>Metazoa</taxon>
        <taxon>Chordata</taxon>
        <taxon>Cephalochordata</taxon>
        <taxon>Leptocardii</taxon>
        <taxon>Amphioxiformes</taxon>
        <taxon>Branchiostomatidae</taxon>
        <taxon>Branchiostoma</taxon>
    </lineage>
</organism>
<evidence type="ECO:0000256" key="10">
    <source>
        <dbReference type="ARBA" id="ARBA00023136"/>
    </source>
</evidence>
<comment type="similarity">
    <text evidence="2">Belongs to the G-protein coupled receptor 2 family. Adhesion G-protein coupled receptor (ADGR) subfamily.</text>
</comment>
<evidence type="ECO:0000313" key="18">
    <source>
        <dbReference type="RefSeq" id="XP_035693583.1"/>
    </source>
</evidence>
<dbReference type="InterPro" id="IPR000832">
    <property type="entry name" value="GPCR_2_secretin-like"/>
</dbReference>
<evidence type="ECO:0000256" key="7">
    <source>
        <dbReference type="ARBA" id="ARBA00022737"/>
    </source>
</evidence>
<dbReference type="OMA" id="GYGTKRC"/>
<dbReference type="GO" id="GO:0007166">
    <property type="term" value="P:cell surface receptor signaling pathway"/>
    <property type="evidence" value="ECO:0007669"/>
    <property type="project" value="InterPro"/>
</dbReference>
<dbReference type="RefSeq" id="XP_035693583.1">
    <property type="nucleotide sequence ID" value="XM_035837690.1"/>
</dbReference>
<keyword evidence="10 14" id="KW-0472">Membrane</keyword>
<keyword evidence="6" id="KW-0732">Signal</keyword>
<dbReference type="AlphaFoldDB" id="A0A9J7M363"/>
<evidence type="ECO:0000256" key="12">
    <source>
        <dbReference type="ARBA" id="ARBA00023180"/>
    </source>
</evidence>
<feature type="transmembrane region" description="Helical" evidence="14">
    <location>
        <begin position="280"/>
        <end position="303"/>
    </location>
</feature>
<evidence type="ECO:0000256" key="1">
    <source>
        <dbReference type="ARBA" id="ARBA00004651"/>
    </source>
</evidence>
<comment type="subcellular location">
    <subcellularLocation>
        <location evidence="1">Cell membrane</location>
        <topology evidence="1">Multi-pass membrane protein</topology>
    </subcellularLocation>
</comment>
<evidence type="ECO:0000313" key="17">
    <source>
        <dbReference type="Proteomes" id="UP000001554"/>
    </source>
</evidence>
<keyword evidence="11" id="KW-1015">Disulfide bond</keyword>
<accession>A0A9J7M363</accession>
<feature type="region of interest" description="Disordered" evidence="13">
    <location>
        <begin position="359"/>
        <end position="394"/>
    </location>
</feature>
<dbReference type="Gene3D" id="2.60.220.50">
    <property type="match status" value="1"/>
</dbReference>
<dbReference type="InterPro" id="IPR000203">
    <property type="entry name" value="GPS"/>
</dbReference>
<dbReference type="PANTHER" id="PTHR12011:SF471">
    <property type="entry name" value="G-PROTEIN COUPLED RECEPTORS FAMILY 2 PROFILE 2 DOMAIN-CONTAINING PROTEIN"/>
    <property type="match status" value="1"/>
</dbReference>
<feature type="transmembrane region" description="Helical" evidence="14">
    <location>
        <begin position="49"/>
        <end position="74"/>
    </location>
</feature>
<reference evidence="18" key="2">
    <citation type="submission" date="2025-08" db="UniProtKB">
        <authorList>
            <consortium name="RefSeq"/>
        </authorList>
    </citation>
    <scope>IDENTIFICATION</scope>
    <source>
        <strain evidence="18">S238N-H82</strain>
        <tissue evidence="18">Testes</tissue>
    </source>
</reference>
<sequence length="394" mass="45139">MCVSWNSGGNWSEEGCKVKKNATTYTICECTHLTNFAILVDVTGQQDLFALHVITYIGCIISILCLFICICIFLGFRRVRCSRTIIHANLCICLLFAELVFLVGVDKVHNPVACDAIAITLHYLFLAVFTWMCVEGVELYVMLIRVFNLKRTRLIYYHIVGYGIPAIVVLVSAAINYGLNLEGYGKWEDTDERRKYCWCSVKSKFIWSFVGPMLVIIAVNLGFLVMTLKVIYSQRSHDKQEQAWQGEKFKFWIRVSLALVCVLGVTWVFGVLYVSRETVIFAYIFTIVNSLQGLFVFVFHCLLNEKVRDEFKRQMSRRAWWTGKRRQGWETGATGEQLWLGEITDSRKSSSYLTRDTVVTSESSEGTTSDRSLVKNTNNNNRRGSHNPKITSFR</sequence>
<feature type="transmembrane region" description="Helical" evidence="14">
    <location>
        <begin position="251"/>
        <end position="274"/>
    </location>
</feature>